<keyword evidence="2" id="KW-1185">Reference proteome</keyword>
<comment type="caution">
    <text evidence="1">The sequence shown here is derived from an EMBL/GenBank/DDBJ whole genome shotgun (WGS) entry which is preliminary data.</text>
</comment>
<gene>
    <name evidence="1" type="ORF">F960_01829</name>
</gene>
<evidence type="ECO:0008006" key="3">
    <source>
        <dbReference type="Google" id="ProtNLM"/>
    </source>
</evidence>
<dbReference type="STRING" id="202952.GCA_000747725_01464"/>
<dbReference type="OrthoDB" id="4548730at2"/>
<dbReference type="RefSeq" id="WP_004861707.1">
    <property type="nucleotide sequence ID" value="NZ_ASYY01000046.1"/>
</dbReference>
<organism evidence="1 2">
    <name type="scientific">Acinetobacter gerneri DSM 14967 = CIP 107464 = MTCC 9824</name>
    <dbReference type="NCBI Taxonomy" id="1120926"/>
    <lineage>
        <taxon>Bacteria</taxon>
        <taxon>Pseudomonadati</taxon>
        <taxon>Pseudomonadota</taxon>
        <taxon>Gammaproteobacteria</taxon>
        <taxon>Moraxellales</taxon>
        <taxon>Moraxellaceae</taxon>
        <taxon>Acinetobacter</taxon>
    </lineage>
</organism>
<evidence type="ECO:0000313" key="2">
    <source>
        <dbReference type="Proteomes" id="UP000013117"/>
    </source>
</evidence>
<name>N8ZK74_9GAMM</name>
<evidence type="ECO:0000313" key="1">
    <source>
        <dbReference type="EMBL" id="ENV34139.1"/>
    </source>
</evidence>
<dbReference type="EMBL" id="APPN01000061">
    <property type="protein sequence ID" value="ENV34139.1"/>
    <property type="molecule type" value="Genomic_DNA"/>
</dbReference>
<dbReference type="PATRIC" id="fig|1120926.3.peg.1758"/>
<proteinExistence type="predicted"/>
<sequence>MTKKSLIVALAISENCEREAYALRSFLEYLNIQVITYWIARPNDFIGVLSGTDLMSPIDYLILCFHGDHDAFLLPKLAPEIYTNDEPPTHAFGAQYIEKYAKLNKVKVIATGCALGGDLLSQAFLNSGCSVYIAPKDYILGSAVLIFMMRYFYEILEQQRDEREAFNIALNLDHDMAIFQRYSKD</sequence>
<reference evidence="1 2" key="1">
    <citation type="submission" date="2013-02" db="EMBL/GenBank/DDBJ databases">
        <title>The Genome Sequence of Acinetobacter gerneri CIP 107464.</title>
        <authorList>
            <consortium name="The Broad Institute Genome Sequencing Platform"/>
            <consortium name="The Broad Institute Genome Sequencing Center for Infectious Disease"/>
            <person name="Cerqueira G."/>
            <person name="Feldgarden M."/>
            <person name="Courvalin P."/>
            <person name="Perichon B."/>
            <person name="Grillot-Courvalin C."/>
            <person name="Clermont D."/>
            <person name="Rocha E."/>
            <person name="Yoon E.-J."/>
            <person name="Nemec A."/>
            <person name="Walker B."/>
            <person name="Young S.K."/>
            <person name="Zeng Q."/>
            <person name="Gargeya S."/>
            <person name="Fitzgerald M."/>
            <person name="Haas B."/>
            <person name="Abouelleil A."/>
            <person name="Alvarado L."/>
            <person name="Arachchi H.M."/>
            <person name="Berlin A.M."/>
            <person name="Chapman S.B."/>
            <person name="Dewar J."/>
            <person name="Goldberg J."/>
            <person name="Griggs A."/>
            <person name="Gujja S."/>
            <person name="Hansen M."/>
            <person name="Howarth C."/>
            <person name="Imamovic A."/>
            <person name="Larimer J."/>
            <person name="McCowan C."/>
            <person name="Murphy C."/>
            <person name="Neiman D."/>
            <person name="Pearson M."/>
            <person name="Priest M."/>
            <person name="Roberts A."/>
            <person name="Saif S."/>
            <person name="Shea T."/>
            <person name="Sisk P."/>
            <person name="Sykes S."/>
            <person name="Wortman J."/>
            <person name="Nusbaum C."/>
            <person name="Birren B."/>
        </authorList>
    </citation>
    <scope>NUCLEOTIDE SEQUENCE [LARGE SCALE GENOMIC DNA]</scope>
    <source>
        <strain evidence="1 2">CIP 107464</strain>
    </source>
</reference>
<dbReference type="HOGENOM" id="CLU_116302_0_0_6"/>
<protein>
    <recommendedName>
        <fullName evidence="3">Delta-aminolevulinic acid dehydratase</fullName>
    </recommendedName>
</protein>
<dbReference type="GeneID" id="84209190"/>
<dbReference type="AlphaFoldDB" id="N8ZK74"/>
<dbReference type="eggNOG" id="ENOG502ZB1H">
    <property type="taxonomic scope" value="Bacteria"/>
</dbReference>
<dbReference type="Proteomes" id="UP000013117">
    <property type="component" value="Unassembled WGS sequence"/>
</dbReference>
<accession>N8ZK74</accession>